<gene>
    <name evidence="3" type="primary">LOC115880352</name>
</gene>
<sequence>MSLRAILLVPPPFLSHILPPIPILLSDSDNLDHLRNRRNRRTSESSEPSAPANLEKYCSICDTYYPMDESKEAHEKKRSHKKRAKQSFAIHFVNETHHEAEENLTPVEQESLEKAIHEELSKLAFNLYERKVVPYEIGLKRLQKFNKQVESILERMKCEKNRTIASEIVDRKEENIKLDSTKKVQPITETIFDKNEISVKANQKLPTNNIKTNINESTNKNENVKAEQKLPTTTLTNNINGKTTENINKHETGNINTSETTNDWTKETEKLLEKVVKEQKRKGKTIKEVKVLRELESLTKSVLSKQIPLRYTLEFLQKCSTEIKPLLYPYL</sequence>
<accession>A0A6J2XRE7</accession>
<evidence type="ECO:0000313" key="3">
    <source>
        <dbReference type="RefSeq" id="XP_030753420.1"/>
    </source>
</evidence>
<dbReference type="Proteomes" id="UP000504635">
    <property type="component" value="Unplaced"/>
</dbReference>
<protein>
    <submittedName>
        <fullName evidence="3">Uncharacterized protein LOC115880352</fullName>
    </submittedName>
</protein>
<reference evidence="3" key="1">
    <citation type="submission" date="2025-08" db="UniProtKB">
        <authorList>
            <consortium name="RefSeq"/>
        </authorList>
    </citation>
    <scope>IDENTIFICATION</scope>
    <source>
        <tissue evidence="3">Gonads</tissue>
    </source>
</reference>
<dbReference type="AlphaFoldDB" id="A0A6J2XRE7"/>
<evidence type="ECO:0000313" key="2">
    <source>
        <dbReference type="Proteomes" id="UP000504635"/>
    </source>
</evidence>
<name>A0A6J2XRE7_SITOR</name>
<feature type="compositionally biased region" description="Polar residues" evidence="1">
    <location>
        <begin position="236"/>
        <end position="246"/>
    </location>
</feature>
<dbReference type="GeneID" id="115880352"/>
<feature type="region of interest" description="Disordered" evidence="1">
    <location>
        <begin position="236"/>
        <end position="262"/>
    </location>
</feature>
<dbReference type="RefSeq" id="XP_030753420.1">
    <property type="nucleotide sequence ID" value="XM_030897560.1"/>
</dbReference>
<dbReference type="KEGG" id="soy:115880352"/>
<proteinExistence type="predicted"/>
<keyword evidence="2" id="KW-1185">Reference proteome</keyword>
<organism evidence="2 3">
    <name type="scientific">Sitophilus oryzae</name>
    <name type="common">Rice weevil</name>
    <name type="synonym">Curculio oryzae</name>
    <dbReference type="NCBI Taxonomy" id="7048"/>
    <lineage>
        <taxon>Eukaryota</taxon>
        <taxon>Metazoa</taxon>
        <taxon>Ecdysozoa</taxon>
        <taxon>Arthropoda</taxon>
        <taxon>Hexapoda</taxon>
        <taxon>Insecta</taxon>
        <taxon>Pterygota</taxon>
        <taxon>Neoptera</taxon>
        <taxon>Endopterygota</taxon>
        <taxon>Coleoptera</taxon>
        <taxon>Polyphaga</taxon>
        <taxon>Cucujiformia</taxon>
        <taxon>Curculionidae</taxon>
        <taxon>Dryophthorinae</taxon>
        <taxon>Sitophilus</taxon>
    </lineage>
</organism>
<feature type="compositionally biased region" description="Polar residues" evidence="1">
    <location>
        <begin position="253"/>
        <end position="262"/>
    </location>
</feature>
<evidence type="ECO:0000256" key="1">
    <source>
        <dbReference type="SAM" id="MobiDB-lite"/>
    </source>
</evidence>
<dbReference type="InParanoid" id="A0A6J2XRE7"/>